<reference evidence="8 9" key="1">
    <citation type="submission" date="2022-09" db="EMBL/GenBank/DDBJ databases">
        <title>Genome sequencing of Flavivirga sp. MEBiC05379.</title>
        <authorList>
            <person name="Oh H.-M."/>
            <person name="Kwon K.K."/>
            <person name="Park M.J."/>
            <person name="Yang S.-H."/>
        </authorList>
    </citation>
    <scope>NUCLEOTIDE SEQUENCE [LARGE SCALE GENOMIC DNA]</scope>
    <source>
        <strain evidence="8 9">MEBiC05379</strain>
    </source>
</reference>
<dbReference type="InterPro" id="IPR014284">
    <property type="entry name" value="RNA_pol_sigma-70_dom"/>
</dbReference>
<dbReference type="NCBIfam" id="TIGR02937">
    <property type="entry name" value="sigma70-ECF"/>
    <property type="match status" value="1"/>
</dbReference>
<dbReference type="InterPro" id="IPR039425">
    <property type="entry name" value="RNA_pol_sigma-70-like"/>
</dbReference>
<dbReference type="PANTHER" id="PTHR43133">
    <property type="entry name" value="RNA POLYMERASE ECF-TYPE SIGMA FACTO"/>
    <property type="match status" value="1"/>
</dbReference>
<evidence type="ECO:0000313" key="8">
    <source>
        <dbReference type="EMBL" id="MEF3831684.1"/>
    </source>
</evidence>
<evidence type="ECO:0000256" key="1">
    <source>
        <dbReference type="ARBA" id="ARBA00010641"/>
    </source>
</evidence>
<dbReference type="RefSeq" id="WP_303308690.1">
    <property type="nucleotide sequence ID" value="NZ_JAODOP010000001.1"/>
</dbReference>
<dbReference type="InterPro" id="IPR036388">
    <property type="entry name" value="WH-like_DNA-bd_sf"/>
</dbReference>
<accession>A0ABU7XMD1</accession>
<dbReference type="Pfam" id="PF04542">
    <property type="entry name" value="Sigma70_r2"/>
    <property type="match status" value="1"/>
</dbReference>
<evidence type="ECO:0000256" key="4">
    <source>
        <dbReference type="ARBA" id="ARBA00023163"/>
    </source>
</evidence>
<organism evidence="8 9">
    <name type="scientific">Flavivirga spongiicola</name>
    <dbReference type="NCBI Taxonomy" id="421621"/>
    <lineage>
        <taxon>Bacteria</taxon>
        <taxon>Pseudomonadati</taxon>
        <taxon>Bacteroidota</taxon>
        <taxon>Flavobacteriia</taxon>
        <taxon>Flavobacteriales</taxon>
        <taxon>Flavobacteriaceae</taxon>
        <taxon>Flavivirga</taxon>
    </lineage>
</organism>
<dbReference type="SUPFAM" id="SSF88946">
    <property type="entry name" value="Sigma2 domain of RNA polymerase sigma factors"/>
    <property type="match status" value="1"/>
</dbReference>
<feature type="transmembrane region" description="Helical" evidence="5">
    <location>
        <begin position="202"/>
        <end position="219"/>
    </location>
</feature>
<keyword evidence="9" id="KW-1185">Reference proteome</keyword>
<dbReference type="SUPFAM" id="SSF88659">
    <property type="entry name" value="Sigma3 and sigma4 domains of RNA polymerase sigma factors"/>
    <property type="match status" value="1"/>
</dbReference>
<dbReference type="InterPro" id="IPR013325">
    <property type="entry name" value="RNA_pol_sigma_r2"/>
</dbReference>
<keyword evidence="5" id="KW-0812">Transmembrane</keyword>
<feature type="domain" description="RNA polymerase sigma-70 region 2" evidence="6">
    <location>
        <begin position="51"/>
        <end position="114"/>
    </location>
</feature>
<proteinExistence type="inferred from homology"/>
<dbReference type="Gene3D" id="1.10.1740.10">
    <property type="match status" value="1"/>
</dbReference>
<dbReference type="Gene3D" id="1.10.10.10">
    <property type="entry name" value="Winged helix-like DNA-binding domain superfamily/Winged helix DNA-binding domain"/>
    <property type="match status" value="1"/>
</dbReference>
<gene>
    <name evidence="8" type="ORF">N1F79_00955</name>
</gene>
<keyword evidence="5" id="KW-1133">Transmembrane helix</keyword>
<dbReference type="Pfam" id="PF08281">
    <property type="entry name" value="Sigma70_r4_2"/>
    <property type="match status" value="1"/>
</dbReference>
<keyword evidence="5" id="KW-0472">Membrane</keyword>
<dbReference type="InterPro" id="IPR013324">
    <property type="entry name" value="RNA_pol_sigma_r3/r4-like"/>
</dbReference>
<name>A0ABU7XMD1_9FLAO</name>
<dbReference type="EMBL" id="JAODOP010000001">
    <property type="protein sequence ID" value="MEF3831684.1"/>
    <property type="molecule type" value="Genomic_DNA"/>
</dbReference>
<comment type="similarity">
    <text evidence="1">Belongs to the sigma-70 factor family. ECF subfamily.</text>
</comment>
<evidence type="ECO:0000313" key="9">
    <source>
        <dbReference type="Proteomes" id="UP001337305"/>
    </source>
</evidence>
<dbReference type="PANTHER" id="PTHR43133:SF46">
    <property type="entry name" value="RNA POLYMERASE SIGMA-70 FACTOR ECF SUBFAMILY"/>
    <property type="match status" value="1"/>
</dbReference>
<dbReference type="InterPro" id="IPR013249">
    <property type="entry name" value="RNA_pol_sigma70_r4_t2"/>
</dbReference>
<evidence type="ECO:0000256" key="5">
    <source>
        <dbReference type="SAM" id="Phobius"/>
    </source>
</evidence>
<keyword evidence="4" id="KW-0804">Transcription</keyword>
<keyword evidence="2" id="KW-0805">Transcription regulation</keyword>
<sequence>MVKKPIYRHIQFQNDGQINPSSVSTKKTIATSDLHLWQEFKKGSESAFALIYEDHAAGLYSYGLKVVYNKELVKDTIQDLFIEIWDAKERLASVESIKAYLYKSLRRKLIVRASKVRKTFDKNKDINDLDKKIPSAEVSLIEKQRFEEQRLALQKALNMLNDKQREIIHLKFYGRLSYSEVMEIMSLDKKGVYNLMARTIKVLKQNLVIFALLGILFFIL</sequence>
<keyword evidence="3" id="KW-0731">Sigma factor</keyword>
<evidence type="ECO:0000259" key="6">
    <source>
        <dbReference type="Pfam" id="PF04542"/>
    </source>
</evidence>
<evidence type="ECO:0000259" key="7">
    <source>
        <dbReference type="Pfam" id="PF08281"/>
    </source>
</evidence>
<feature type="domain" description="RNA polymerase sigma factor 70 region 4 type 2" evidence="7">
    <location>
        <begin position="151"/>
        <end position="201"/>
    </location>
</feature>
<evidence type="ECO:0000256" key="3">
    <source>
        <dbReference type="ARBA" id="ARBA00023082"/>
    </source>
</evidence>
<dbReference type="Proteomes" id="UP001337305">
    <property type="component" value="Unassembled WGS sequence"/>
</dbReference>
<dbReference type="InterPro" id="IPR007627">
    <property type="entry name" value="RNA_pol_sigma70_r2"/>
</dbReference>
<protein>
    <submittedName>
        <fullName evidence="8">Sigma-70 family RNA polymerase sigma factor</fullName>
    </submittedName>
</protein>
<evidence type="ECO:0000256" key="2">
    <source>
        <dbReference type="ARBA" id="ARBA00023015"/>
    </source>
</evidence>
<comment type="caution">
    <text evidence="8">The sequence shown here is derived from an EMBL/GenBank/DDBJ whole genome shotgun (WGS) entry which is preliminary data.</text>
</comment>